<keyword evidence="2 6" id="KW-0812">Transmembrane</keyword>
<accession>A0A7E4UMM5</accession>
<protein>
    <submittedName>
        <fullName evidence="8">MARVEL domain-containing protein</fullName>
    </submittedName>
</protein>
<dbReference type="GO" id="GO:0005765">
    <property type="term" value="C:lysosomal membrane"/>
    <property type="evidence" value="ECO:0007669"/>
    <property type="project" value="TreeGrafter"/>
</dbReference>
<feature type="transmembrane region" description="Helical" evidence="6">
    <location>
        <begin position="162"/>
        <end position="184"/>
    </location>
</feature>
<comment type="subcellular location">
    <subcellularLocation>
        <location evidence="1">Endomembrane system</location>
        <topology evidence="1">Multi-pass membrane protein</topology>
    </subcellularLocation>
</comment>
<feature type="transmembrane region" description="Helical" evidence="6">
    <location>
        <begin position="124"/>
        <end position="150"/>
    </location>
</feature>
<dbReference type="InterPro" id="IPR051115">
    <property type="entry name" value="LAPTM_transporter"/>
</dbReference>
<name>A0A7E4UMM5_PANRE</name>
<keyword evidence="7" id="KW-1185">Reference proteome</keyword>
<reference evidence="8" key="2">
    <citation type="submission" date="2020-10" db="UniProtKB">
        <authorList>
            <consortium name="WormBaseParasite"/>
        </authorList>
    </citation>
    <scope>IDENTIFICATION</scope>
</reference>
<keyword evidence="4 6" id="KW-0472">Membrane</keyword>
<dbReference type="GO" id="GO:0012505">
    <property type="term" value="C:endomembrane system"/>
    <property type="evidence" value="ECO:0007669"/>
    <property type="project" value="UniProtKB-SubCell"/>
</dbReference>
<dbReference type="PANTHER" id="PTHR12479:SF10">
    <property type="entry name" value="LYSOSOMAL-ASSOCIATED TRANSMEMBRANE PROTEIN"/>
    <property type="match status" value="1"/>
</dbReference>
<evidence type="ECO:0000313" key="7">
    <source>
        <dbReference type="Proteomes" id="UP000492821"/>
    </source>
</evidence>
<feature type="transmembrane region" description="Helical" evidence="6">
    <location>
        <begin position="97"/>
        <end position="117"/>
    </location>
</feature>
<evidence type="ECO:0000256" key="5">
    <source>
        <dbReference type="SAM" id="MobiDB-lite"/>
    </source>
</evidence>
<evidence type="ECO:0000256" key="2">
    <source>
        <dbReference type="ARBA" id="ARBA00022692"/>
    </source>
</evidence>
<dbReference type="WBParaSite" id="Pan_g10580.t1">
    <property type="protein sequence ID" value="Pan_g10580.t1"/>
    <property type="gene ID" value="Pan_g10580"/>
</dbReference>
<proteinExistence type="predicted"/>
<dbReference type="Proteomes" id="UP000492821">
    <property type="component" value="Unassembled WGS sequence"/>
</dbReference>
<evidence type="ECO:0000256" key="3">
    <source>
        <dbReference type="ARBA" id="ARBA00022989"/>
    </source>
</evidence>
<evidence type="ECO:0000256" key="4">
    <source>
        <dbReference type="ARBA" id="ARBA00023136"/>
    </source>
</evidence>
<sequence length="260" mass="28916">MERLRNFLARKGDQASVSYSRFGGPGEVDEERPPPTSIMIAEFNPNAKEFHIAGCWHVEKAATTVAAFGLSMVILFFISTFFEFDWYHHERGVDVSALLGLFVYLFLGVMVHYYVFYGIRKQKALYLLPFIVVYSVMLVGELIALFGLLIKITQPRSMYDPPYTGLLVSVIVIMAVQAFMLDVINKCRHFLTYKETHEMEKRVAERSKATNPQLEIIVVGANTPIPPAANGGNAADSAASSDHVPTGPTIQSAENPVYTG</sequence>
<dbReference type="AlphaFoldDB" id="A0A7E4UMM5"/>
<reference evidence="7" key="1">
    <citation type="journal article" date="2013" name="Genetics">
        <title>The draft genome and transcriptome of Panagrellus redivivus are shaped by the harsh demands of a free-living lifestyle.</title>
        <authorList>
            <person name="Srinivasan J."/>
            <person name="Dillman A.R."/>
            <person name="Macchietto M.G."/>
            <person name="Heikkinen L."/>
            <person name="Lakso M."/>
            <person name="Fracchia K.M."/>
            <person name="Antoshechkin I."/>
            <person name="Mortazavi A."/>
            <person name="Wong G."/>
            <person name="Sternberg P.W."/>
        </authorList>
    </citation>
    <scope>NUCLEOTIDE SEQUENCE [LARGE SCALE GENOMIC DNA]</scope>
    <source>
        <strain evidence="7">MT8872</strain>
    </source>
</reference>
<dbReference type="PANTHER" id="PTHR12479">
    <property type="entry name" value="LYSOSOMAL-ASSOCIATED TRANSMEMBRANE PROTEIN"/>
    <property type="match status" value="1"/>
</dbReference>
<feature type="transmembrane region" description="Helical" evidence="6">
    <location>
        <begin position="61"/>
        <end position="82"/>
    </location>
</feature>
<evidence type="ECO:0000256" key="6">
    <source>
        <dbReference type="SAM" id="Phobius"/>
    </source>
</evidence>
<keyword evidence="3 6" id="KW-1133">Transmembrane helix</keyword>
<feature type="region of interest" description="Disordered" evidence="5">
    <location>
        <begin position="229"/>
        <end position="260"/>
    </location>
</feature>
<organism evidence="7 8">
    <name type="scientific">Panagrellus redivivus</name>
    <name type="common">Microworm</name>
    <dbReference type="NCBI Taxonomy" id="6233"/>
    <lineage>
        <taxon>Eukaryota</taxon>
        <taxon>Metazoa</taxon>
        <taxon>Ecdysozoa</taxon>
        <taxon>Nematoda</taxon>
        <taxon>Chromadorea</taxon>
        <taxon>Rhabditida</taxon>
        <taxon>Tylenchina</taxon>
        <taxon>Panagrolaimomorpha</taxon>
        <taxon>Panagrolaimoidea</taxon>
        <taxon>Panagrolaimidae</taxon>
        <taxon>Panagrellus</taxon>
    </lineage>
</organism>
<evidence type="ECO:0000313" key="8">
    <source>
        <dbReference type="WBParaSite" id="Pan_g10580.t1"/>
    </source>
</evidence>
<feature type="compositionally biased region" description="Low complexity" evidence="5">
    <location>
        <begin position="229"/>
        <end position="241"/>
    </location>
</feature>
<evidence type="ECO:0000256" key="1">
    <source>
        <dbReference type="ARBA" id="ARBA00004127"/>
    </source>
</evidence>